<dbReference type="Proteomes" id="UP000316747">
    <property type="component" value="Unassembled WGS sequence"/>
</dbReference>
<evidence type="ECO:0000256" key="1">
    <source>
        <dbReference type="SAM" id="MobiDB-lite"/>
    </source>
</evidence>
<proteinExistence type="predicted"/>
<dbReference type="InterPro" id="IPR046037">
    <property type="entry name" value="DUF5995"/>
</dbReference>
<name>A0A543HWU1_9MICO</name>
<reference evidence="2 3" key="1">
    <citation type="submission" date="2019-06" db="EMBL/GenBank/DDBJ databases">
        <title>Genome sequencing of plant associated microbes to promote plant fitness in Sorghum bicolor and Oryza sativa.</title>
        <authorList>
            <person name="Coleman-Derr D."/>
        </authorList>
    </citation>
    <scope>NUCLEOTIDE SEQUENCE [LARGE SCALE GENOMIC DNA]</scope>
    <source>
        <strain evidence="2 3">KV-663</strain>
    </source>
</reference>
<feature type="region of interest" description="Disordered" evidence="1">
    <location>
        <begin position="236"/>
        <end position="262"/>
    </location>
</feature>
<accession>A0A543HWU1</accession>
<gene>
    <name evidence="2" type="ORF">FBY41_2783</name>
</gene>
<protein>
    <submittedName>
        <fullName evidence="2">Uncharacterized protein</fullName>
    </submittedName>
</protein>
<dbReference type="EMBL" id="VFPM01000002">
    <property type="protein sequence ID" value="TQM62745.1"/>
    <property type="molecule type" value="Genomic_DNA"/>
</dbReference>
<keyword evidence="3" id="KW-1185">Reference proteome</keyword>
<dbReference type="Pfam" id="PF19458">
    <property type="entry name" value="DUF5995"/>
    <property type="match status" value="1"/>
</dbReference>
<dbReference type="OrthoDB" id="583431at2"/>
<organism evidence="2 3">
    <name type="scientific">Humibacillus xanthopallidus</name>
    <dbReference type="NCBI Taxonomy" id="412689"/>
    <lineage>
        <taxon>Bacteria</taxon>
        <taxon>Bacillati</taxon>
        <taxon>Actinomycetota</taxon>
        <taxon>Actinomycetes</taxon>
        <taxon>Micrococcales</taxon>
        <taxon>Intrasporangiaceae</taxon>
        <taxon>Humibacillus</taxon>
    </lineage>
</organism>
<dbReference type="AlphaFoldDB" id="A0A543HWU1"/>
<dbReference type="RefSeq" id="WP_141844784.1">
    <property type="nucleotide sequence ID" value="NZ_VFPM01000002.1"/>
</dbReference>
<sequence>MRPGPNAEERLSALMEGWAEAGDRRGAFTQCYLVMTKRVHDAVDDGAFNDGAWVTRLLERFADYYFEAVDAHGAPEPQHPCPEVWRSAFDACADPSCHVLQVLMLGINAHINHDLALALVDVLDDWDTLDETARSARHEDHERVNEIIEATTDEVQREVVDRWSPAARTLDVLLWRLDEWTFGALAESWRSRVWTDAMDLLALPPGSRREASAHLGTRASTVATVILLGRHPGHRAEGYPSGVAHAPMPEPAPDGMRISLPE</sequence>
<evidence type="ECO:0000313" key="2">
    <source>
        <dbReference type="EMBL" id="TQM62745.1"/>
    </source>
</evidence>
<evidence type="ECO:0000313" key="3">
    <source>
        <dbReference type="Proteomes" id="UP000316747"/>
    </source>
</evidence>
<comment type="caution">
    <text evidence="2">The sequence shown here is derived from an EMBL/GenBank/DDBJ whole genome shotgun (WGS) entry which is preliminary data.</text>
</comment>